<dbReference type="InterPro" id="IPR012031">
    <property type="entry name" value="MTH0776-like"/>
</dbReference>
<dbReference type="Pfam" id="PF08979">
    <property type="entry name" value="DUF1894"/>
    <property type="match status" value="1"/>
</dbReference>
<organism evidence="1 2">
    <name type="scientific">Methanoculleus thermophilus</name>
    <dbReference type="NCBI Taxonomy" id="2200"/>
    <lineage>
        <taxon>Archaea</taxon>
        <taxon>Methanobacteriati</taxon>
        <taxon>Methanobacteriota</taxon>
        <taxon>Stenosarchaea group</taxon>
        <taxon>Methanomicrobia</taxon>
        <taxon>Methanomicrobiales</taxon>
        <taxon>Methanomicrobiaceae</taxon>
        <taxon>Methanoculleus</taxon>
    </lineage>
</organism>
<dbReference type="RefSeq" id="WP_066957552.1">
    <property type="nucleotide sequence ID" value="NZ_BCNX01000007.1"/>
</dbReference>
<evidence type="ECO:0008006" key="3">
    <source>
        <dbReference type="Google" id="ProtNLM"/>
    </source>
</evidence>
<dbReference type="STRING" id="2200.GCA_001571405_01480"/>
<accession>A0A1G8ZB28</accession>
<sequence>MACIDELNPEVLLRGASFAECRKAVEKRCREIYYVDPGYAIFDTHIIGVPPIAVGVEEDAYIVLPYTKPCYGTFLIRVPGGAEVERLRLKGRRRP</sequence>
<name>A0A1G8ZB28_9EURY</name>
<dbReference type="OrthoDB" id="109565at2157"/>
<evidence type="ECO:0000313" key="1">
    <source>
        <dbReference type="EMBL" id="SDK12326.1"/>
    </source>
</evidence>
<evidence type="ECO:0000313" key="2">
    <source>
        <dbReference type="Proteomes" id="UP000326500"/>
    </source>
</evidence>
<dbReference type="Proteomes" id="UP000326500">
    <property type="component" value="Unassembled WGS sequence"/>
</dbReference>
<proteinExistence type="predicted"/>
<dbReference type="AlphaFoldDB" id="A0A1G8ZB28"/>
<protein>
    <recommendedName>
        <fullName evidence="3">DUF1894 domain-containing protein</fullName>
    </recommendedName>
</protein>
<gene>
    <name evidence="1" type="ORF">SAMN04488571_10474</name>
</gene>
<reference evidence="1 2" key="1">
    <citation type="submission" date="2016-10" db="EMBL/GenBank/DDBJ databases">
        <authorList>
            <person name="Varghese N."/>
            <person name="Submissions S."/>
        </authorList>
    </citation>
    <scope>NUCLEOTIDE SEQUENCE [LARGE SCALE GENOMIC DNA]</scope>
    <source>
        <strain evidence="1 2">DSM 2373</strain>
    </source>
</reference>
<dbReference type="EMBL" id="FNFT01000004">
    <property type="protein sequence ID" value="SDK12326.1"/>
    <property type="molecule type" value="Genomic_DNA"/>
</dbReference>
<dbReference type="PIRSF" id="PIRSF006577">
    <property type="entry name" value="UCP006577"/>
    <property type="match status" value="1"/>
</dbReference>
<keyword evidence="2" id="KW-1185">Reference proteome</keyword>